<dbReference type="PANTHER" id="PTHR33969">
    <property type="entry name" value="SEGREGATION AND CONDENSATION PROTEIN A"/>
    <property type="match status" value="1"/>
</dbReference>
<evidence type="ECO:0000313" key="14">
    <source>
        <dbReference type="Proteomes" id="UP000563820"/>
    </source>
</evidence>
<dbReference type="EMBL" id="JACATC010000004">
    <property type="protein sequence ID" value="NWJ83845.1"/>
    <property type="molecule type" value="Genomic_DNA"/>
</dbReference>
<evidence type="ECO:0000313" key="6">
    <source>
        <dbReference type="EMBL" id="NWK08143.1"/>
    </source>
</evidence>
<dbReference type="Gene3D" id="1.10.10.580">
    <property type="entry name" value="Structural maintenance of chromosome 1. Chain E"/>
    <property type="match status" value="1"/>
</dbReference>
<dbReference type="Proteomes" id="UP000535457">
    <property type="component" value="Unassembled WGS sequence"/>
</dbReference>
<dbReference type="Proteomes" id="UP000575480">
    <property type="component" value="Unassembled WGS sequence"/>
</dbReference>
<dbReference type="Proteomes" id="UP000563820">
    <property type="component" value="Unassembled WGS sequence"/>
</dbReference>
<evidence type="ECO:0000313" key="15">
    <source>
        <dbReference type="Proteomes" id="UP000575480"/>
    </source>
</evidence>
<reference evidence="5" key="2">
    <citation type="submission" date="2020-06" db="EMBL/GenBank/DDBJ databases">
        <authorList>
            <person name="Wang Y."/>
        </authorList>
    </citation>
    <scope>NUCLEOTIDE SEQUENCE</scope>
    <source>
        <strain evidence="7">D1a</strain>
        <strain evidence="1">L14</strain>
        <strain evidence="3">L15a</strain>
        <strain evidence="8">L19a</strain>
        <strain evidence="6">T1C4</strain>
        <strain evidence="2">T1L11</strain>
        <strain evidence="5">T1L9</strain>
        <strain evidence="4">T3L1</strain>
    </source>
</reference>
<dbReference type="InterPro" id="IPR023093">
    <property type="entry name" value="ScpA-like_C"/>
</dbReference>
<evidence type="ECO:0000313" key="10">
    <source>
        <dbReference type="Proteomes" id="UP000535457"/>
    </source>
</evidence>
<evidence type="ECO:0000313" key="9">
    <source>
        <dbReference type="Proteomes" id="UP000520052"/>
    </source>
</evidence>
<evidence type="ECO:0000313" key="7">
    <source>
        <dbReference type="EMBL" id="NWK08406.1"/>
    </source>
</evidence>
<dbReference type="Proteomes" id="UP000547822">
    <property type="component" value="Unassembled WGS sequence"/>
</dbReference>
<evidence type="ECO:0000313" key="12">
    <source>
        <dbReference type="Proteomes" id="UP000549797"/>
    </source>
</evidence>
<dbReference type="Proteomes" id="UP000549797">
    <property type="component" value="Unassembled WGS sequence"/>
</dbReference>
<dbReference type="EMBL" id="JACATF010000039">
    <property type="protein sequence ID" value="NWK08143.1"/>
    <property type="molecule type" value="Genomic_DNA"/>
</dbReference>
<evidence type="ECO:0000313" key="4">
    <source>
        <dbReference type="EMBL" id="NWJ83845.1"/>
    </source>
</evidence>
<evidence type="ECO:0000313" key="13">
    <source>
        <dbReference type="Proteomes" id="UP000559282"/>
    </source>
</evidence>
<organism evidence="5 11">
    <name type="scientific">Marine Group I thaumarchaeote</name>
    <dbReference type="NCBI Taxonomy" id="2511932"/>
    <lineage>
        <taxon>Archaea</taxon>
        <taxon>Nitrososphaerota</taxon>
        <taxon>Marine Group I</taxon>
    </lineage>
</organism>
<evidence type="ECO:0000313" key="8">
    <source>
        <dbReference type="EMBL" id="NWK13288.1"/>
    </source>
</evidence>
<gene>
    <name evidence="5" type="ORF">HX840_00700</name>
    <name evidence="6" type="ORF">HX847_07050</name>
    <name evidence="2" type="ORF">HX848_03760</name>
    <name evidence="7" type="ORF">HX852_01185</name>
    <name evidence="8" type="ORF">HX853_01405</name>
    <name evidence="4" type="ORF">HX854_03825</name>
    <name evidence="3" type="ORF">HX858_03655</name>
    <name evidence="1" type="ORF">HX860_00680</name>
</gene>
<comment type="caution">
    <text evidence="5">The sequence shown here is derived from an EMBL/GenBank/DDBJ whole genome shotgun (WGS) entry which is preliminary data.</text>
</comment>
<dbReference type="Proteomes" id="UP000587702">
    <property type="component" value="Unassembled WGS sequence"/>
</dbReference>
<evidence type="ECO:0000313" key="5">
    <source>
        <dbReference type="EMBL" id="NWK00427.1"/>
    </source>
</evidence>
<dbReference type="Proteomes" id="UP000559282">
    <property type="component" value="Unassembled WGS sequence"/>
</dbReference>
<dbReference type="PANTHER" id="PTHR33969:SF2">
    <property type="entry name" value="SEGREGATION AND CONDENSATION PROTEIN A"/>
    <property type="match status" value="1"/>
</dbReference>
<dbReference type="EMBL" id="JACATI010000001">
    <property type="protein sequence ID" value="NWJ19589.1"/>
    <property type="molecule type" value="Genomic_DNA"/>
</dbReference>
<dbReference type="EMBL" id="JACATD010000001">
    <property type="protein sequence ID" value="NWK00427.1"/>
    <property type="molecule type" value="Genomic_DNA"/>
</dbReference>
<evidence type="ECO:0000313" key="1">
    <source>
        <dbReference type="EMBL" id="NWJ19589.1"/>
    </source>
</evidence>
<dbReference type="AlphaFoldDB" id="A0A7K4NGJ7"/>
<dbReference type="EMBL" id="JACATG010000001">
    <property type="protein sequence ID" value="NWK13288.1"/>
    <property type="molecule type" value="Genomic_DNA"/>
</dbReference>
<evidence type="ECO:0000313" key="2">
    <source>
        <dbReference type="EMBL" id="NWJ28490.1"/>
    </source>
</evidence>
<evidence type="ECO:0000313" key="11">
    <source>
        <dbReference type="Proteomes" id="UP000547822"/>
    </source>
</evidence>
<dbReference type="EMBL" id="JACATE010000004">
    <property type="protein sequence ID" value="NWJ28490.1"/>
    <property type="molecule type" value="Genomic_DNA"/>
</dbReference>
<dbReference type="EMBL" id="JACATJ010000001">
    <property type="protein sequence ID" value="NWK08406.1"/>
    <property type="molecule type" value="Genomic_DNA"/>
</dbReference>
<protein>
    <submittedName>
        <fullName evidence="5">Chromosome segregation protein ScpA</fullName>
    </submittedName>
</protein>
<sequence>MSDPQTPNSISQEPVNILFSPSSVAKKDVWDIDLIQILNLLIKILEKSGKKDFKVAGMAALSSSLIYRMKVESIFALQRAAMEKKPMHQRTDVDIQLIDIPFRHESTYPVSLDDLLGLLQNLIGTIANPQSRRNRRLEIEPIEAPDFNEYFISLENIIGKYEDLVMKKISLKGFGLLQDIITELDEIDSIRCFFAILFLARDQKVDLEQVEDDIKITVIKEELTN</sequence>
<evidence type="ECO:0000313" key="16">
    <source>
        <dbReference type="Proteomes" id="UP000587702"/>
    </source>
</evidence>
<dbReference type="EMBL" id="JACATH010000002">
    <property type="protein sequence ID" value="NWJ56842.1"/>
    <property type="molecule type" value="Genomic_DNA"/>
</dbReference>
<accession>A0A7K4NGJ7</accession>
<evidence type="ECO:0000313" key="3">
    <source>
        <dbReference type="EMBL" id="NWJ56842.1"/>
    </source>
</evidence>
<dbReference type="Proteomes" id="UP000520052">
    <property type="component" value="Unassembled WGS sequence"/>
</dbReference>
<name>A0A7K4NGJ7_9ARCH</name>
<dbReference type="InterPro" id="IPR003768">
    <property type="entry name" value="ScpA"/>
</dbReference>
<reference evidence="9 10" key="1">
    <citation type="journal article" date="2019" name="Environ. Microbiol.">
        <title>Genomics insights into ecotype formation of ammonia-oxidizing archaea in the deep ocean.</title>
        <authorList>
            <person name="Wang Y."/>
            <person name="Huang J.M."/>
            <person name="Cui G.J."/>
            <person name="Nunoura T."/>
            <person name="Takaki Y."/>
            <person name="Li W.L."/>
            <person name="Li J."/>
            <person name="Gao Z.M."/>
            <person name="Takai K."/>
            <person name="Zhang A.Q."/>
            <person name="Stepanauskas R."/>
        </authorList>
    </citation>
    <scope>NUCLEOTIDE SEQUENCE [LARGE SCALE GENOMIC DNA]</scope>
    <source>
        <strain evidence="7 12">D1a</strain>
        <strain evidence="1 16">L14</strain>
        <strain evidence="3 15">L15a</strain>
        <strain evidence="8 10">L19a</strain>
        <strain evidence="6 13">T1C4</strain>
        <strain evidence="2 14">T1L11</strain>
        <strain evidence="5 11">T1L9</strain>
        <strain evidence="4 9">T3L1</strain>
    </source>
</reference>
<proteinExistence type="predicted"/>